<dbReference type="SUPFAM" id="SSF52540">
    <property type="entry name" value="P-loop containing nucleoside triphosphate hydrolases"/>
    <property type="match status" value="1"/>
</dbReference>
<proteinExistence type="predicted"/>
<keyword evidence="2" id="KW-1185">Reference proteome</keyword>
<organism evidence="1 2">
    <name type="scientific">Actinomadura spongiicola</name>
    <dbReference type="NCBI Taxonomy" id="2303421"/>
    <lineage>
        <taxon>Bacteria</taxon>
        <taxon>Bacillati</taxon>
        <taxon>Actinomycetota</taxon>
        <taxon>Actinomycetes</taxon>
        <taxon>Streptosporangiales</taxon>
        <taxon>Thermomonosporaceae</taxon>
        <taxon>Actinomadura</taxon>
    </lineage>
</organism>
<accession>A0A372GA56</accession>
<dbReference type="InterPro" id="IPR027417">
    <property type="entry name" value="P-loop_NTPase"/>
</dbReference>
<reference evidence="1 2" key="1">
    <citation type="submission" date="2018-08" db="EMBL/GenBank/DDBJ databases">
        <title>Actinomadura spongicola sp. nov., isolated from marine sponge Leucetta chagosensis.</title>
        <authorList>
            <person name="Li L."/>
            <person name="Lin H.W."/>
        </authorList>
    </citation>
    <scope>NUCLEOTIDE SEQUENCE [LARGE SCALE GENOMIC DNA]</scope>
    <source>
        <strain evidence="1 2">LHW52907</strain>
    </source>
</reference>
<evidence type="ECO:0000313" key="1">
    <source>
        <dbReference type="EMBL" id="RFS82255.1"/>
    </source>
</evidence>
<dbReference type="Proteomes" id="UP000262882">
    <property type="component" value="Unassembled WGS sequence"/>
</dbReference>
<sequence>MVCPYCLSEFDWDSAPLVSRDTVDGEVALVRADGENEVRWRNRTMHAWRVCEMTDEDHFIPAALGGMTTLIVGMVGQAGSGKSSLLWAMMEELGQSALKISHRLDVLPLDPRLQQELFDQNQLGLLNERKLLPATRLTGNPEFACAYRITSGHTGEQYALLIFDVPGEIFTRGGIAASTPFMSIADALMFVADGASLDTRHGRRTGDPGFTAVLSHLAHVHPGRGREFLPIPAAMVVAKSDTLRVFKEVDEWLGRKDDLDLHTVEQESEDAYAFLKSRGVESWLVPVQKCADSTLHFASATGVEAQDGEYPEKSFRRQRVLRPLLSLLAMKGVLPRESLGTVPEDA</sequence>
<comment type="caution">
    <text evidence="1">The sequence shown here is derived from an EMBL/GenBank/DDBJ whole genome shotgun (WGS) entry which is preliminary data.</text>
</comment>
<protein>
    <submittedName>
        <fullName evidence="1">Uncharacterized protein</fullName>
    </submittedName>
</protein>
<gene>
    <name evidence="1" type="ORF">D0T12_28900</name>
</gene>
<name>A0A372GA56_9ACTN</name>
<evidence type="ECO:0000313" key="2">
    <source>
        <dbReference type="Proteomes" id="UP000262882"/>
    </source>
</evidence>
<dbReference type="EMBL" id="QVNQ01000010">
    <property type="protein sequence ID" value="RFS82255.1"/>
    <property type="molecule type" value="Genomic_DNA"/>
</dbReference>
<dbReference type="AlphaFoldDB" id="A0A372GA56"/>